<comment type="caution">
    <text evidence="1">The sequence shown here is derived from an EMBL/GenBank/DDBJ whole genome shotgun (WGS) entry which is preliminary data.</text>
</comment>
<dbReference type="EMBL" id="JAABOA010004723">
    <property type="protein sequence ID" value="KAF9577516.1"/>
    <property type="molecule type" value="Genomic_DNA"/>
</dbReference>
<reference evidence="1" key="1">
    <citation type="journal article" date="2020" name="Fungal Divers.">
        <title>Resolving the Mortierellaceae phylogeny through synthesis of multi-gene phylogenetics and phylogenomics.</title>
        <authorList>
            <person name="Vandepol N."/>
            <person name="Liber J."/>
            <person name="Desiro A."/>
            <person name="Na H."/>
            <person name="Kennedy M."/>
            <person name="Barry K."/>
            <person name="Grigoriev I.V."/>
            <person name="Miller A.N."/>
            <person name="O'Donnell K."/>
            <person name="Stajich J.E."/>
            <person name="Bonito G."/>
        </authorList>
    </citation>
    <scope>NUCLEOTIDE SEQUENCE</scope>
    <source>
        <strain evidence="1">KOD1015</strain>
    </source>
</reference>
<proteinExistence type="predicted"/>
<evidence type="ECO:0000313" key="2">
    <source>
        <dbReference type="Proteomes" id="UP000780801"/>
    </source>
</evidence>
<gene>
    <name evidence="1" type="ORF">BGW38_007224</name>
</gene>
<evidence type="ECO:0000313" key="1">
    <source>
        <dbReference type="EMBL" id="KAF9577516.1"/>
    </source>
</evidence>
<organism evidence="1 2">
    <name type="scientific">Lunasporangiospora selenospora</name>
    <dbReference type="NCBI Taxonomy" id="979761"/>
    <lineage>
        <taxon>Eukaryota</taxon>
        <taxon>Fungi</taxon>
        <taxon>Fungi incertae sedis</taxon>
        <taxon>Mucoromycota</taxon>
        <taxon>Mortierellomycotina</taxon>
        <taxon>Mortierellomycetes</taxon>
        <taxon>Mortierellales</taxon>
        <taxon>Mortierellaceae</taxon>
        <taxon>Lunasporangiospora</taxon>
    </lineage>
</organism>
<dbReference type="Proteomes" id="UP000780801">
    <property type="component" value="Unassembled WGS sequence"/>
</dbReference>
<keyword evidence="2" id="KW-1185">Reference proteome</keyword>
<sequence>MSRTLIKADDLETLLQMNLDWIQLDYCASLSGRLAANIFIKTLRKYKHITTDLYMLDVGDPLRMGSVGPLVELRDRARV</sequence>
<protein>
    <submittedName>
        <fullName evidence="1">Uncharacterized protein</fullName>
    </submittedName>
</protein>
<name>A0A9P6FM00_9FUNG</name>
<accession>A0A9P6FM00</accession>
<feature type="non-terminal residue" evidence="1">
    <location>
        <position position="79"/>
    </location>
</feature>
<dbReference type="AlphaFoldDB" id="A0A9P6FM00"/>